<organism evidence="1 2">
    <name type="scientific">Hypoxylon rubiginosum</name>
    <dbReference type="NCBI Taxonomy" id="110542"/>
    <lineage>
        <taxon>Eukaryota</taxon>
        <taxon>Fungi</taxon>
        <taxon>Dikarya</taxon>
        <taxon>Ascomycota</taxon>
        <taxon>Pezizomycotina</taxon>
        <taxon>Sordariomycetes</taxon>
        <taxon>Xylariomycetidae</taxon>
        <taxon>Xylariales</taxon>
        <taxon>Hypoxylaceae</taxon>
        <taxon>Hypoxylon</taxon>
    </lineage>
</organism>
<dbReference type="EMBL" id="MU394334">
    <property type="protein sequence ID" value="KAI6084643.1"/>
    <property type="molecule type" value="Genomic_DNA"/>
</dbReference>
<sequence>MDRIKMLALCFLPVVNLLLSFLSCHWAIHTSNRLHRALFFAPFLCFAIFSFIESKHLYFFPALMSLWYQSVALNIVHIASILLVEKCPEPLQGQKSSPWSTSLRSTYRLWSNPRLLPETTTFPTNNKDDSEVREITMFLLRRLSKLALYYFFNTYVIPLFLAQTIGELYPEDVNPAALSAPFLNITARELVVRAWFAIYWIWESVAFLDGANAILASFAVLTGMDKPADWPPLFGHPLEVCGLQNFWSGFWHQLSSRPFKSLAQVVIKTIASTGVDLPLPVSRALLAFIVFLISGLSHTVVSWHLGVRDTLDLQWFLLNFAGCMVERSILSTVRYLAKQVGYTRELSVVERSWLGWMIGYIWLFAFFFWSVPLWKYPRLYEQLMIREWMLIFSRLKLGD</sequence>
<dbReference type="Proteomes" id="UP001497680">
    <property type="component" value="Unassembled WGS sequence"/>
</dbReference>
<keyword evidence="2" id="KW-1185">Reference proteome</keyword>
<name>A0ACC0CVX4_9PEZI</name>
<proteinExistence type="predicted"/>
<accession>A0ACC0CVX4</accession>
<protein>
    <submittedName>
        <fullName evidence="1">Membrane bound O-acyl transferase family-domain-containing protein</fullName>
    </submittedName>
</protein>
<gene>
    <name evidence="1" type="ORF">F4821DRAFT_271018</name>
</gene>
<evidence type="ECO:0000313" key="2">
    <source>
        <dbReference type="Proteomes" id="UP001497680"/>
    </source>
</evidence>
<evidence type="ECO:0000313" key="1">
    <source>
        <dbReference type="EMBL" id="KAI6084643.1"/>
    </source>
</evidence>
<reference evidence="1 2" key="1">
    <citation type="journal article" date="2022" name="New Phytol.">
        <title>Ecological generalism drives hyperdiversity of secondary metabolite gene clusters in xylarialean endophytes.</title>
        <authorList>
            <person name="Franco M.E.E."/>
            <person name="Wisecaver J.H."/>
            <person name="Arnold A.E."/>
            <person name="Ju Y.M."/>
            <person name="Slot J.C."/>
            <person name="Ahrendt S."/>
            <person name="Moore L.P."/>
            <person name="Eastman K.E."/>
            <person name="Scott K."/>
            <person name="Konkel Z."/>
            <person name="Mondo S.J."/>
            <person name="Kuo A."/>
            <person name="Hayes R.D."/>
            <person name="Haridas S."/>
            <person name="Andreopoulos B."/>
            <person name="Riley R."/>
            <person name="LaButti K."/>
            <person name="Pangilinan J."/>
            <person name="Lipzen A."/>
            <person name="Amirebrahimi M."/>
            <person name="Yan J."/>
            <person name="Adam C."/>
            <person name="Keymanesh K."/>
            <person name="Ng V."/>
            <person name="Louie K."/>
            <person name="Northen T."/>
            <person name="Drula E."/>
            <person name="Henrissat B."/>
            <person name="Hsieh H.M."/>
            <person name="Youens-Clark K."/>
            <person name="Lutzoni F."/>
            <person name="Miadlikowska J."/>
            <person name="Eastwood D.C."/>
            <person name="Hamelin R.C."/>
            <person name="Grigoriev I.V."/>
            <person name="U'Ren J.M."/>
        </authorList>
    </citation>
    <scope>NUCLEOTIDE SEQUENCE [LARGE SCALE GENOMIC DNA]</scope>
    <source>
        <strain evidence="1 2">ER1909</strain>
    </source>
</reference>
<comment type="caution">
    <text evidence="1">The sequence shown here is derived from an EMBL/GenBank/DDBJ whole genome shotgun (WGS) entry which is preliminary data.</text>
</comment>
<keyword evidence="1" id="KW-0808">Transferase</keyword>